<keyword evidence="1" id="KW-0678">Repressor</keyword>
<dbReference type="CDD" id="cd06267">
    <property type="entry name" value="PBP1_LacI_sugar_binding-like"/>
    <property type="match status" value="1"/>
</dbReference>
<keyword evidence="4" id="KW-0804">Transcription</keyword>
<dbReference type="RefSeq" id="WP_112130349.1">
    <property type="nucleotide sequence ID" value="NZ_QMBQ01000010.1"/>
</dbReference>
<keyword evidence="3" id="KW-0238">DNA-binding</keyword>
<evidence type="ECO:0000256" key="4">
    <source>
        <dbReference type="ARBA" id="ARBA00023163"/>
    </source>
</evidence>
<evidence type="ECO:0000256" key="2">
    <source>
        <dbReference type="ARBA" id="ARBA00023015"/>
    </source>
</evidence>
<evidence type="ECO:0000313" key="7">
    <source>
        <dbReference type="EMBL" id="RAZ72571.1"/>
    </source>
</evidence>
<dbReference type="GO" id="GO:0000976">
    <property type="term" value="F:transcription cis-regulatory region binding"/>
    <property type="evidence" value="ECO:0007669"/>
    <property type="project" value="TreeGrafter"/>
</dbReference>
<dbReference type="PROSITE" id="PS50943">
    <property type="entry name" value="HTH_CROC1"/>
    <property type="match status" value="1"/>
</dbReference>
<comment type="caution">
    <text evidence="7">The sequence shown here is derived from an EMBL/GenBank/DDBJ whole genome shotgun (WGS) entry which is preliminary data.</text>
</comment>
<keyword evidence="2" id="KW-0805">Transcription regulation</keyword>
<dbReference type="InterPro" id="IPR046335">
    <property type="entry name" value="LacI/GalR-like_sensor"/>
</dbReference>
<dbReference type="PROSITE" id="PS50932">
    <property type="entry name" value="HTH_LACI_2"/>
    <property type="match status" value="1"/>
</dbReference>
<dbReference type="SUPFAM" id="SSF47413">
    <property type="entry name" value="lambda repressor-like DNA-binding domains"/>
    <property type="match status" value="1"/>
</dbReference>
<gene>
    <name evidence="7" type="ORF">DPM35_27675</name>
</gene>
<dbReference type="EMBL" id="QMBQ01000010">
    <property type="protein sequence ID" value="RAZ72571.1"/>
    <property type="molecule type" value="Genomic_DNA"/>
</dbReference>
<dbReference type="Pfam" id="PF00356">
    <property type="entry name" value="LacI"/>
    <property type="match status" value="1"/>
</dbReference>
<evidence type="ECO:0000256" key="1">
    <source>
        <dbReference type="ARBA" id="ARBA00022491"/>
    </source>
</evidence>
<dbReference type="Gene3D" id="3.40.50.2300">
    <property type="match status" value="2"/>
</dbReference>
<keyword evidence="8" id="KW-1185">Reference proteome</keyword>
<dbReference type="Proteomes" id="UP000251956">
    <property type="component" value="Unassembled WGS sequence"/>
</dbReference>
<dbReference type="InterPro" id="IPR028082">
    <property type="entry name" value="Peripla_BP_I"/>
</dbReference>
<dbReference type="PROSITE" id="PS00356">
    <property type="entry name" value="HTH_LACI_1"/>
    <property type="match status" value="1"/>
</dbReference>
<evidence type="ECO:0000259" key="5">
    <source>
        <dbReference type="PROSITE" id="PS50932"/>
    </source>
</evidence>
<protein>
    <submittedName>
        <fullName evidence="7">LacI family transcriptional regulator</fullName>
    </submittedName>
</protein>
<dbReference type="GO" id="GO:0003700">
    <property type="term" value="F:DNA-binding transcription factor activity"/>
    <property type="evidence" value="ECO:0007669"/>
    <property type="project" value="TreeGrafter"/>
</dbReference>
<sequence>MPTMAEVARRAGVSVSTVSHVVNRTRFVSPEKAQLINDAIAAMGYQPNELARSLKVASTNSVGLAISAISNPYFTDIICAVEAECARLGLMVFLSDTQEDPDRELQVVRAFHQRRVDGVILAPSGSPERAIAYLADKKLPCVLIDRFADDRFDQIGVENETAMRALIDHVASFGHRRIGYIAGQPGLATTRERVDAFHASLAANGLECLPHYVSPENVDTASATASTHAILSLPAPPTALVTGNNMTTIGAVRAIREKGLSIPRDLSLVGFDDFEWADCFEPRLTLVEQPCTEIGRQAATLLSERIASSHAPPRAVRLKATLQARESCARPVNRRSI</sequence>
<feature type="domain" description="HTH lacI-type" evidence="5">
    <location>
        <begin position="2"/>
        <end position="56"/>
    </location>
</feature>
<dbReference type="InterPro" id="IPR000843">
    <property type="entry name" value="HTH_LacI"/>
</dbReference>
<proteinExistence type="predicted"/>
<reference evidence="7 8" key="1">
    <citation type="submission" date="2018-07" db="EMBL/GenBank/DDBJ databases">
        <title>Diversity of Mesorhizobium strains in Brazil.</title>
        <authorList>
            <person name="Helene L.C.F."/>
            <person name="Dall'Agnol R."/>
            <person name="Delamuta J.R.M."/>
            <person name="Hungria M."/>
        </authorList>
    </citation>
    <scope>NUCLEOTIDE SEQUENCE [LARGE SCALE GENOMIC DNA]</scope>
    <source>
        <strain evidence="7 8">CNPSo 3140</strain>
    </source>
</reference>
<dbReference type="AlphaFoldDB" id="A0A330GL91"/>
<dbReference type="OrthoDB" id="8433438at2"/>
<dbReference type="Gene3D" id="1.10.260.40">
    <property type="entry name" value="lambda repressor-like DNA-binding domains"/>
    <property type="match status" value="1"/>
</dbReference>
<dbReference type="CDD" id="cd01392">
    <property type="entry name" value="HTH_LacI"/>
    <property type="match status" value="1"/>
</dbReference>
<dbReference type="SUPFAM" id="SSF53822">
    <property type="entry name" value="Periplasmic binding protein-like I"/>
    <property type="match status" value="1"/>
</dbReference>
<name>A0A330GL91_9HYPH</name>
<dbReference type="InterPro" id="IPR010982">
    <property type="entry name" value="Lambda_DNA-bd_dom_sf"/>
</dbReference>
<dbReference type="InterPro" id="IPR001387">
    <property type="entry name" value="Cro/C1-type_HTH"/>
</dbReference>
<feature type="domain" description="HTH cro/C1-type" evidence="6">
    <location>
        <begin position="3"/>
        <end position="36"/>
    </location>
</feature>
<organism evidence="7 8">
    <name type="scientific">Mesorhizobium atlanticum</name>
    <dbReference type="NCBI Taxonomy" id="2233532"/>
    <lineage>
        <taxon>Bacteria</taxon>
        <taxon>Pseudomonadati</taxon>
        <taxon>Pseudomonadota</taxon>
        <taxon>Alphaproteobacteria</taxon>
        <taxon>Hyphomicrobiales</taxon>
        <taxon>Phyllobacteriaceae</taxon>
        <taxon>Mesorhizobium</taxon>
    </lineage>
</organism>
<evidence type="ECO:0000313" key="8">
    <source>
        <dbReference type="Proteomes" id="UP000251956"/>
    </source>
</evidence>
<accession>A0A330GL91</accession>
<dbReference type="SMART" id="SM00354">
    <property type="entry name" value="HTH_LACI"/>
    <property type="match status" value="1"/>
</dbReference>
<dbReference type="Pfam" id="PF13377">
    <property type="entry name" value="Peripla_BP_3"/>
    <property type="match status" value="1"/>
</dbReference>
<evidence type="ECO:0000259" key="6">
    <source>
        <dbReference type="PROSITE" id="PS50943"/>
    </source>
</evidence>
<evidence type="ECO:0000256" key="3">
    <source>
        <dbReference type="ARBA" id="ARBA00023125"/>
    </source>
</evidence>
<dbReference type="PANTHER" id="PTHR30146">
    <property type="entry name" value="LACI-RELATED TRANSCRIPTIONAL REPRESSOR"/>
    <property type="match status" value="1"/>
</dbReference>
<dbReference type="PANTHER" id="PTHR30146:SF148">
    <property type="entry name" value="HTH-TYPE TRANSCRIPTIONAL REPRESSOR PURR-RELATED"/>
    <property type="match status" value="1"/>
</dbReference>